<dbReference type="EMBL" id="QOVM01000001">
    <property type="protein sequence ID" value="RXG24571.1"/>
    <property type="molecule type" value="Genomic_DNA"/>
</dbReference>
<keyword evidence="3" id="KW-1185">Reference proteome</keyword>
<sequence length="468" mass="51543">MKQLIYFSGLIFIFLSSCVESEFDIPEESSVDPTITGTEVSIASVKNALRQSTEDIVSFTNTDNYFIGYVISSDAAGNFFKELILQDKPENPSSGISVQINQNAIYTYFEPGRKVYIHLDGLSVTTENGTVQLGIRDGNSISEIPTSLISKHLNRSSEIATLIPLPIAISDFSDDTENLFVSLANAQFNRNEVLATAAKTFAGESTDEFDGIRILETCNTPGRTLVSTSTFARFKSVQLPSGSGNITGILSRDFYDDFYILRLNTPEDITFNPEIRCDPNLLKCGISATEGTKILFEEDFSAQKRNKPIEGKGWTNFNEYGNQVWEAYTATGTNASQGVSARIDSYQSGDALTLCWLITPAIDLETNSNVKIRFETSSSFADGSDLEVLFSSDWNGDDATITAANWLVLDDAFIIRDQDFFGDWYSSGIVTISCEANLKGYIAFKYTGSTKDAFDGTYQLDNIMITAD</sequence>
<reference evidence="2 3" key="1">
    <citation type="submission" date="2018-07" db="EMBL/GenBank/DDBJ databases">
        <title>Leeuwenhoekiella genomics.</title>
        <authorList>
            <person name="Tahon G."/>
            <person name="Willems A."/>
        </authorList>
    </citation>
    <scope>NUCLEOTIDE SEQUENCE [LARGE SCALE GENOMIC DNA]</scope>
    <source>
        <strain evidence="2 3">LMG 22550</strain>
    </source>
</reference>
<dbReference type="NCBIfam" id="NF038128">
    <property type="entry name" value="choice_anch_J"/>
    <property type="match status" value="1"/>
</dbReference>
<protein>
    <recommendedName>
        <fullName evidence="1">DUF5689 domain-containing protein</fullName>
    </recommendedName>
</protein>
<dbReference type="Gene3D" id="2.60.120.200">
    <property type="match status" value="1"/>
</dbReference>
<gene>
    <name evidence="2" type="ORF">DSM00_361</name>
</gene>
<dbReference type="Pfam" id="PF18942">
    <property type="entry name" value="DUF5689"/>
    <property type="match status" value="1"/>
</dbReference>
<organism evidence="2 3">
    <name type="scientific">Leeuwenhoekiella aequorea</name>
    <dbReference type="NCBI Taxonomy" id="283736"/>
    <lineage>
        <taxon>Bacteria</taxon>
        <taxon>Pseudomonadati</taxon>
        <taxon>Bacteroidota</taxon>
        <taxon>Flavobacteriia</taxon>
        <taxon>Flavobacteriales</taxon>
        <taxon>Flavobacteriaceae</taxon>
        <taxon>Leeuwenhoekiella</taxon>
    </lineage>
</organism>
<accession>A0A4Q0PD18</accession>
<dbReference type="OrthoDB" id="1492759at2"/>
<evidence type="ECO:0000313" key="2">
    <source>
        <dbReference type="EMBL" id="RXG24571.1"/>
    </source>
</evidence>
<dbReference type="PROSITE" id="PS51257">
    <property type="entry name" value="PROKAR_LIPOPROTEIN"/>
    <property type="match status" value="1"/>
</dbReference>
<proteinExistence type="predicted"/>
<name>A0A4Q0PD18_9FLAO</name>
<dbReference type="AlphaFoldDB" id="A0A4Q0PD18"/>
<dbReference type="InterPro" id="IPR043744">
    <property type="entry name" value="DUF5689"/>
</dbReference>
<dbReference type="RefSeq" id="WP_128756302.1">
    <property type="nucleotide sequence ID" value="NZ_QOVM01000001.1"/>
</dbReference>
<feature type="domain" description="DUF5689" evidence="1">
    <location>
        <begin position="38"/>
        <end position="269"/>
    </location>
</feature>
<evidence type="ECO:0000259" key="1">
    <source>
        <dbReference type="Pfam" id="PF18942"/>
    </source>
</evidence>
<comment type="caution">
    <text evidence="2">The sequence shown here is derived from an EMBL/GenBank/DDBJ whole genome shotgun (WGS) entry which is preliminary data.</text>
</comment>
<evidence type="ECO:0000313" key="3">
    <source>
        <dbReference type="Proteomes" id="UP000289238"/>
    </source>
</evidence>
<dbReference type="Proteomes" id="UP000289238">
    <property type="component" value="Unassembled WGS sequence"/>
</dbReference>